<dbReference type="STRING" id="1245469.S58_60100"/>
<sequence length="1329" mass="145962">MKIETYTDFTTRSGSDGGVSLKFERFYTSDQATLSGHLRPSRLGSGWRSNFDTGAIITPSNVTITLPNGEVVFFSYVSSTGLYAQSYYDWSLKSLVIGNRSRAATLVKNAATQLYTLTTDDNMSWVYDANGVLQSIIFQNGYTQNLTYDGAGNNTQVADSFGRTLQFTYTPQGLLDTMTVPGGQVYRYTFIPRYTIVGTGDPDPLKMAADFFALEYVIQPDTTADPADNPRIRYHYENASFPYALTAITNEAGVRYATWTYDTTGRVLTSEHAGGVERYSIAYDDAANTATVTNPLSKVAVYHYTKDARGNNILASIEGQPSANCVGSASVIGYDVNNYVTDETDEEGRTTHYVRDSRGNPIVVTRGYGTPLAQSNSYTWHPTLNVPSRAVESGMTTDFTWTGGLLTQLTKTDTTSQTVPYSTNGQTRTWTYGYTTAGLLASVDGPLPGSGDTVLYSYDQTGFVATITNEVGHVTKVMSHNGRGQPTTVLDPNGVYINLTYDPLGRLKSTAVDPSGLVATTSFDYNPMGDVSRIIRPNGAFLQYSYDDGRRLVRVQDNTGATVEYDRDNLGNVTARRIKDPSGILQASQTATYDELGRLLTFVGASGQTWTHAYDRTHNEVSVTDPRANVFGSSFDGLNRLIGTTDEEGNAVTVTRNGADDITAYTDPRSLTTSYVRNGFGEMIQRVSPDSGTTTYTFNVQGKPTQIVDARGVVTNLIYDNAGRLLAKQYPAAPSENVTYTWDDISNGNKGKGRVTRIQDATGSIDWTFDALGQVTQERKATGSAIYAVGYSYDLDGNIIRMTYPSGRVVDYTRDALGRITGVTSRTGSATVPLASNVTYGAAGPLQSLTYGNGLTLIKTYDQDYLLRQMLVTDTSSGTDVLNRQYSRNDGVNITDVIDNLDASRSENYSYTPTGRLERATGPWGVFAYAYDSVGNRVLESYDSRGTVTEQVTDYETTSNRLVDVTRNGTGVRAFSHDAAGNITIDNRSGTIYAYRYNNRGRLDELSVNSAVTADYSYDGLERMAVRTVRAVSPPSTMHYVYDLTGHLIAEATAAGGVTREYIWLDDMPLALADDLDTGTPKLWYVHVDQLYRPIRMTDNGKSVVWNAYFLPFGAVDLILGSATNNQRFPGQYFLLESGLYYNWSRHYDPTLARYVQPDPLDFINGPSIYSYAKSAPTMQVDPTGLQVVVPVPFPGPLPAPVPGPTPVPQIPMPKLPLWWKYVGLILQMCQQVVPNALDPPGDCTDDEHRRLQDDVKAKCGAATRCVGTDSVEVLYDKIDLHIECMDARKRINDACFRGGNPGHVEEVRQRERAIDKCRSLLAQPHLRK</sequence>
<dbReference type="InterPro" id="IPR022385">
    <property type="entry name" value="Rhs_assc_core"/>
</dbReference>
<evidence type="ECO:0000313" key="5">
    <source>
        <dbReference type="Proteomes" id="UP000011841"/>
    </source>
</evidence>
<dbReference type="PATRIC" id="fig|1245469.3.peg.6147"/>
<dbReference type="Pfam" id="PF15523">
    <property type="entry name" value="Ntox16"/>
    <property type="match status" value="1"/>
</dbReference>
<dbReference type="Pfam" id="PF05593">
    <property type="entry name" value="RHS_repeat"/>
    <property type="match status" value="1"/>
</dbReference>
<dbReference type="InterPro" id="IPR050708">
    <property type="entry name" value="T6SS_VgrG/RHS"/>
</dbReference>
<evidence type="ECO:0000256" key="1">
    <source>
        <dbReference type="ARBA" id="ARBA00022737"/>
    </source>
</evidence>
<dbReference type="InterPro" id="IPR006530">
    <property type="entry name" value="YD"/>
</dbReference>
<dbReference type="EMBL" id="AP012603">
    <property type="protein sequence ID" value="BAM91986.1"/>
    <property type="molecule type" value="Genomic_DNA"/>
</dbReference>
<evidence type="ECO:0000259" key="3">
    <source>
        <dbReference type="Pfam" id="PF25023"/>
    </source>
</evidence>
<dbReference type="Gene3D" id="2.180.10.10">
    <property type="entry name" value="RHS repeat-associated core"/>
    <property type="match status" value="3"/>
</dbReference>
<keyword evidence="1" id="KW-0677">Repeat</keyword>
<keyword evidence="5" id="KW-1185">Reference proteome</keyword>
<dbReference type="NCBIfam" id="TIGR01643">
    <property type="entry name" value="YD_repeat_2x"/>
    <property type="match status" value="6"/>
</dbReference>
<name>M4ZEQ1_9BRAD</name>
<dbReference type="InterPro" id="IPR056823">
    <property type="entry name" value="TEN-like_YD-shell"/>
</dbReference>
<feature type="domain" description="Teneurin-like YD-shell" evidence="3">
    <location>
        <begin position="846"/>
        <end position="1159"/>
    </location>
</feature>
<dbReference type="InterPro" id="IPR031325">
    <property type="entry name" value="RHS_repeat"/>
</dbReference>
<evidence type="ECO:0000313" key="4">
    <source>
        <dbReference type="EMBL" id="BAM91986.1"/>
    </source>
</evidence>
<dbReference type="Proteomes" id="UP000011841">
    <property type="component" value="Chromosome"/>
</dbReference>
<feature type="domain" description="Novel toxin 16" evidence="2">
    <location>
        <begin position="1241"/>
        <end position="1319"/>
    </location>
</feature>
<feature type="domain" description="Teneurin-like YD-shell" evidence="3">
    <location>
        <begin position="457"/>
        <end position="649"/>
    </location>
</feature>
<protein>
    <submittedName>
        <fullName evidence="4">Uncharacterized protein</fullName>
    </submittedName>
</protein>
<dbReference type="PANTHER" id="PTHR32305:SF15">
    <property type="entry name" value="PROTEIN RHSA-RELATED"/>
    <property type="match status" value="1"/>
</dbReference>
<dbReference type="PANTHER" id="PTHR32305">
    <property type="match status" value="1"/>
</dbReference>
<dbReference type="PRINTS" id="PR00394">
    <property type="entry name" value="RHSPROTEIN"/>
</dbReference>
<dbReference type="KEGG" id="aol:S58_60100"/>
<reference evidence="4 5" key="1">
    <citation type="journal article" date="2013" name="Appl. Environ. Microbiol.">
        <title>Genome analysis suggests that the soil oligotrophic bacterium Agromonas oligotrophica (Bradyrhizobium oligotrophicum) is a nitrogen-fixing symbiont of Aeschynomene indica.</title>
        <authorList>
            <person name="Okubo T."/>
            <person name="Fukushima S."/>
            <person name="Itakura M."/>
            <person name="Oshima K."/>
            <person name="Longtonglang A."/>
            <person name="Teaumroong N."/>
            <person name="Mitsui H."/>
            <person name="Hattori M."/>
            <person name="Hattori R."/>
            <person name="Hattori T."/>
            <person name="Minamisawa K."/>
        </authorList>
    </citation>
    <scope>NUCLEOTIDE SEQUENCE [LARGE SCALE GENOMIC DNA]</scope>
    <source>
        <strain evidence="4 5">S58</strain>
    </source>
</reference>
<dbReference type="InterPro" id="IPR029118">
    <property type="entry name" value="Ntox16"/>
</dbReference>
<dbReference type="HOGENOM" id="CLU_003684_1_0_5"/>
<gene>
    <name evidence="4" type="ORF">S58_60100</name>
</gene>
<evidence type="ECO:0000259" key="2">
    <source>
        <dbReference type="Pfam" id="PF15523"/>
    </source>
</evidence>
<dbReference type="eggNOG" id="COG3209">
    <property type="taxonomic scope" value="Bacteria"/>
</dbReference>
<dbReference type="Pfam" id="PF25023">
    <property type="entry name" value="TEN_YD-shell"/>
    <property type="match status" value="2"/>
</dbReference>
<organism evidence="4 5">
    <name type="scientific">Bradyrhizobium oligotrophicum S58</name>
    <dbReference type="NCBI Taxonomy" id="1245469"/>
    <lineage>
        <taxon>Bacteria</taxon>
        <taxon>Pseudomonadati</taxon>
        <taxon>Pseudomonadota</taxon>
        <taxon>Alphaproteobacteria</taxon>
        <taxon>Hyphomicrobiales</taxon>
        <taxon>Nitrobacteraceae</taxon>
        <taxon>Bradyrhizobium</taxon>
    </lineage>
</organism>
<proteinExistence type="predicted"/>
<dbReference type="NCBIfam" id="TIGR03696">
    <property type="entry name" value="Rhs_assc_core"/>
    <property type="match status" value="1"/>
</dbReference>
<accession>M4ZEQ1</accession>